<evidence type="ECO:0000259" key="6">
    <source>
        <dbReference type="PROSITE" id="PS50011"/>
    </source>
</evidence>
<organism evidence="7 8">
    <name type="scientific">Symbiodinium pilosum</name>
    <name type="common">Dinoflagellate</name>
    <dbReference type="NCBI Taxonomy" id="2952"/>
    <lineage>
        <taxon>Eukaryota</taxon>
        <taxon>Sar</taxon>
        <taxon>Alveolata</taxon>
        <taxon>Dinophyceae</taxon>
        <taxon>Suessiales</taxon>
        <taxon>Symbiodiniaceae</taxon>
        <taxon>Symbiodinium</taxon>
    </lineage>
</organism>
<feature type="domain" description="Protein kinase" evidence="6">
    <location>
        <begin position="1"/>
        <end position="141"/>
    </location>
</feature>
<evidence type="ECO:0000256" key="4">
    <source>
        <dbReference type="ARBA" id="ARBA00022777"/>
    </source>
</evidence>
<dbReference type="SMART" id="SM00220">
    <property type="entry name" value="S_TKc"/>
    <property type="match status" value="1"/>
</dbReference>
<keyword evidence="2" id="KW-0808">Transferase</keyword>
<evidence type="ECO:0000256" key="3">
    <source>
        <dbReference type="ARBA" id="ARBA00022741"/>
    </source>
</evidence>
<dbReference type="EMBL" id="CAJNIZ010046404">
    <property type="protein sequence ID" value="CAE7747829.1"/>
    <property type="molecule type" value="Genomic_DNA"/>
</dbReference>
<evidence type="ECO:0000256" key="2">
    <source>
        <dbReference type="ARBA" id="ARBA00022679"/>
    </source>
</evidence>
<keyword evidence="4" id="KW-0418">Kinase</keyword>
<dbReference type="GO" id="GO:0005524">
    <property type="term" value="F:ATP binding"/>
    <property type="evidence" value="ECO:0007669"/>
    <property type="project" value="UniProtKB-KW"/>
</dbReference>
<dbReference type="PROSITE" id="PS50011">
    <property type="entry name" value="PROTEIN_KINASE_DOM"/>
    <property type="match status" value="1"/>
</dbReference>
<dbReference type="AlphaFoldDB" id="A0A812XQ01"/>
<dbReference type="PANTHER" id="PTHR43671">
    <property type="entry name" value="SERINE/THREONINE-PROTEIN KINASE NEK"/>
    <property type="match status" value="1"/>
</dbReference>
<sequence length="299" mass="32419">LCYPSMARRMDLPQAKLADFGVAKVLESEASTAGTATFIGTPHYLSPEVFRGEVYDERADAWALGCVIYEMVCQLRPFHRFESNVALLSLRISQGEYDRDLLAQQCKDQSTVQGSVEGLLQANPEERLRAVDVIPDWLELLACCNWDQSTSTAPSCWSEVPTHPETSEASAASARSLDSDSWCHAELQTGGIAELEAALETDPYTVGIQTQVLTVQPEAPTESRFGGMDILDLQYGVGTVEAATVADCAPPSLTFSGKMGSGPCCEALRGRFEKCPAATMTSRQFSMFSSLEGMSKICS</sequence>
<dbReference type="SUPFAM" id="SSF56112">
    <property type="entry name" value="Protein kinase-like (PK-like)"/>
    <property type="match status" value="1"/>
</dbReference>
<dbReference type="Pfam" id="PF00069">
    <property type="entry name" value="Pkinase"/>
    <property type="match status" value="1"/>
</dbReference>
<dbReference type="OrthoDB" id="425408at2759"/>
<protein>
    <recommendedName>
        <fullName evidence="1">non-specific serine/threonine protein kinase</fullName>
        <ecNumber evidence="1">2.7.11.1</ecNumber>
    </recommendedName>
</protein>
<gene>
    <name evidence="7" type="primary">atg1</name>
    <name evidence="7" type="ORF">SPIL2461_LOCUS21612</name>
</gene>
<dbReference type="EC" id="2.7.11.1" evidence="1"/>
<dbReference type="PANTHER" id="PTHR43671:SF13">
    <property type="entry name" value="SERINE_THREONINE-PROTEIN KINASE NEK2"/>
    <property type="match status" value="1"/>
</dbReference>
<accession>A0A812XQ01</accession>
<proteinExistence type="predicted"/>
<dbReference type="InterPro" id="IPR000719">
    <property type="entry name" value="Prot_kinase_dom"/>
</dbReference>
<feature type="non-terminal residue" evidence="7">
    <location>
        <position position="299"/>
    </location>
</feature>
<keyword evidence="8" id="KW-1185">Reference proteome</keyword>
<comment type="caution">
    <text evidence="7">The sequence shown here is derived from an EMBL/GenBank/DDBJ whole genome shotgun (WGS) entry which is preliminary data.</text>
</comment>
<evidence type="ECO:0000256" key="5">
    <source>
        <dbReference type="ARBA" id="ARBA00022840"/>
    </source>
</evidence>
<keyword evidence="3" id="KW-0547">Nucleotide-binding</keyword>
<evidence type="ECO:0000313" key="7">
    <source>
        <dbReference type="EMBL" id="CAE7747829.1"/>
    </source>
</evidence>
<dbReference type="GO" id="GO:0004674">
    <property type="term" value="F:protein serine/threonine kinase activity"/>
    <property type="evidence" value="ECO:0007669"/>
    <property type="project" value="UniProtKB-EC"/>
</dbReference>
<dbReference type="InterPro" id="IPR050660">
    <property type="entry name" value="NEK_Ser/Thr_kinase"/>
</dbReference>
<name>A0A812XQ01_SYMPI</name>
<keyword evidence="5" id="KW-0067">ATP-binding</keyword>
<dbReference type="InterPro" id="IPR011009">
    <property type="entry name" value="Kinase-like_dom_sf"/>
</dbReference>
<evidence type="ECO:0000313" key="8">
    <source>
        <dbReference type="Proteomes" id="UP000649617"/>
    </source>
</evidence>
<reference evidence="7" key="1">
    <citation type="submission" date="2021-02" db="EMBL/GenBank/DDBJ databases">
        <authorList>
            <person name="Dougan E. K."/>
            <person name="Rhodes N."/>
            <person name="Thang M."/>
            <person name="Chan C."/>
        </authorList>
    </citation>
    <scope>NUCLEOTIDE SEQUENCE</scope>
</reference>
<dbReference type="Gene3D" id="1.10.510.10">
    <property type="entry name" value="Transferase(Phosphotransferase) domain 1"/>
    <property type="match status" value="1"/>
</dbReference>
<evidence type="ECO:0000256" key="1">
    <source>
        <dbReference type="ARBA" id="ARBA00012513"/>
    </source>
</evidence>
<dbReference type="Proteomes" id="UP000649617">
    <property type="component" value="Unassembled WGS sequence"/>
</dbReference>